<evidence type="ECO:0000313" key="1">
    <source>
        <dbReference type="EMBL" id="KAJ1110900.1"/>
    </source>
</evidence>
<accession>A0AAV7NDP4</accession>
<organism evidence="1 2">
    <name type="scientific">Pleurodeles waltl</name>
    <name type="common">Iberian ribbed newt</name>
    <dbReference type="NCBI Taxonomy" id="8319"/>
    <lineage>
        <taxon>Eukaryota</taxon>
        <taxon>Metazoa</taxon>
        <taxon>Chordata</taxon>
        <taxon>Craniata</taxon>
        <taxon>Vertebrata</taxon>
        <taxon>Euteleostomi</taxon>
        <taxon>Amphibia</taxon>
        <taxon>Batrachia</taxon>
        <taxon>Caudata</taxon>
        <taxon>Salamandroidea</taxon>
        <taxon>Salamandridae</taxon>
        <taxon>Pleurodelinae</taxon>
        <taxon>Pleurodeles</taxon>
    </lineage>
</organism>
<sequence length="91" mass="10549">MDNAQILQRIARPLLLTETGLKWSSNRDRHRSEKRSRRATSALTRREFSTSVCYQQTRLVHFPGLTPLQLCVSLATITLRRSTQRLLASPW</sequence>
<evidence type="ECO:0000313" key="2">
    <source>
        <dbReference type="Proteomes" id="UP001066276"/>
    </source>
</evidence>
<dbReference type="AlphaFoldDB" id="A0AAV7NDP4"/>
<comment type="caution">
    <text evidence="1">The sequence shown here is derived from an EMBL/GenBank/DDBJ whole genome shotgun (WGS) entry which is preliminary data.</text>
</comment>
<dbReference type="Proteomes" id="UP001066276">
    <property type="component" value="Chromosome 9"/>
</dbReference>
<dbReference type="EMBL" id="JANPWB010000013">
    <property type="protein sequence ID" value="KAJ1110900.1"/>
    <property type="molecule type" value="Genomic_DNA"/>
</dbReference>
<proteinExistence type="predicted"/>
<protein>
    <submittedName>
        <fullName evidence="1">Uncharacterized protein</fullName>
    </submittedName>
</protein>
<name>A0AAV7NDP4_PLEWA</name>
<reference evidence="1" key="1">
    <citation type="journal article" date="2022" name="bioRxiv">
        <title>Sequencing and chromosome-scale assembly of the giantPleurodeles waltlgenome.</title>
        <authorList>
            <person name="Brown T."/>
            <person name="Elewa A."/>
            <person name="Iarovenko S."/>
            <person name="Subramanian E."/>
            <person name="Araus A.J."/>
            <person name="Petzold A."/>
            <person name="Susuki M."/>
            <person name="Suzuki K.-i.T."/>
            <person name="Hayashi T."/>
            <person name="Toyoda A."/>
            <person name="Oliveira C."/>
            <person name="Osipova E."/>
            <person name="Leigh N.D."/>
            <person name="Simon A."/>
            <person name="Yun M.H."/>
        </authorList>
    </citation>
    <scope>NUCLEOTIDE SEQUENCE</scope>
    <source>
        <strain evidence="1">20211129_DDA</strain>
        <tissue evidence="1">Liver</tissue>
    </source>
</reference>
<keyword evidence="2" id="KW-1185">Reference proteome</keyword>
<gene>
    <name evidence="1" type="ORF">NDU88_008246</name>
</gene>